<evidence type="ECO:0000256" key="6">
    <source>
        <dbReference type="ARBA" id="ARBA00023002"/>
    </source>
</evidence>
<dbReference type="SUPFAM" id="SSF56796">
    <property type="entry name" value="Dehydroquinate synthase-like"/>
    <property type="match status" value="1"/>
</dbReference>
<dbReference type="UniPathway" id="UPA00940"/>
<evidence type="ECO:0000256" key="13">
    <source>
        <dbReference type="PIRSR" id="PIRSR000112-2"/>
    </source>
</evidence>
<evidence type="ECO:0000256" key="4">
    <source>
        <dbReference type="ARBA" id="ARBA00022833"/>
    </source>
</evidence>
<dbReference type="GO" id="GO:0046872">
    <property type="term" value="F:metal ion binding"/>
    <property type="evidence" value="ECO:0007669"/>
    <property type="project" value="UniProtKB-KW"/>
</dbReference>
<dbReference type="PANTHER" id="PTHR43616:SF5">
    <property type="entry name" value="GLYCEROL DEHYDROGENASE 1"/>
    <property type="match status" value="1"/>
</dbReference>
<evidence type="ECO:0000256" key="10">
    <source>
        <dbReference type="ARBA" id="ARBA00023264"/>
    </source>
</evidence>
<dbReference type="EMBL" id="NCQP01000007">
    <property type="protein sequence ID" value="OWJ53968.1"/>
    <property type="molecule type" value="Genomic_DNA"/>
</dbReference>
<keyword evidence="4 11" id="KW-0862">Zinc</keyword>
<comment type="subcellular location">
    <subcellularLocation>
        <location evidence="11">Cytoplasm</location>
    </subcellularLocation>
</comment>
<keyword evidence="3 11" id="KW-0479">Metal-binding</keyword>
<feature type="binding site" evidence="12">
    <location>
        <position position="265"/>
    </location>
    <ligand>
        <name>glycerol</name>
        <dbReference type="ChEBI" id="CHEBI:17754"/>
    </ligand>
</feature>
<comment type="similarity">
    <text evidence="11">Belongs to the glycerol-1-phosphate dehydrogenase family.</text>
</comment>
<feature type="binding site" evidence="11 14">
    <location>
        <begin position="95"/>
        <end position="99"/>
    </location>
    <ligand>
        <name>NAD(+)</name>
        <dbReference type="ChEBI" id="CHEBI:57540"/>
    </ligand>
</feature>
<protein>
    <recommendedName>
        <fullName evidence="11">Glycerol-1-phosphate dehydrogenase [NAD(P)+]</fullName>
        <shortName evidence="11">G1P dehydrogenase</shortName>
        <shortName evidence="11">G1PDH</shortName>
        <ecNumber evidence="11">1.1.1.261</ecNumber>
    </recommendedName>
    <alternativeName>
        <fullName evidence="11">Enantiomeric glycerophosphate synthase</fullName>
    </alternativeName>
    <alternativeName>
        <fullName evidence="11">sn-glycerol-1-phosphate dehydrogenase</fullName>
    </alternativeName>
</protein>
<dbReference type="NCBIfam" id="NF002022">
    <property type="entry name" value="PRK00843.1"/>
    <property type="match status" value="1"/>
</dbReference>
<dbReference type="CDD" id="cd08173">
    <property type="entry name" value="Gro1PDH"/>
    <property type="match status" value="1"/>
</dbReference>
<accession>A0A0P0N0V6</accession>
<reference evidence="15 17" key="1">
    <citation type="submission" date="2015-10" db="EMBL/GenBank/DDBJ databases">
        <title>Complete genome sequence of hyperthermophilic archaeon Pyrodictium delaneyi Su06.</title>
        <authorList>
            <person name="Jung J.-H."/>
            <person name="Lin J."/>
            <person name="Holden J.F."/>
            <person name="Park C.-S."/>
        </authorList>
    </citation>
    <scope>NUCLEOTIDE SEQUENCE [LARGE SCALE GENOMIC DNA]</scope>
    <source>
        <strain evidence="15 17">Su06</strain>
    </source>
</reference>
<feature type="binding site" evidence="11">
    <location>
        <position position="169"/>
    </location>
    <ligand>
        <name>substrate</name>
    </ligand>
</feature>
<dbReference type="EC" id="1.1.1.261" evidence="11"/>
<feature type="binding site" evidence="11">
    <location>
        <position position="265"/>
    </location>
    <ligand>
        <name>Zn(2+)</name>
        <dbReference type="ChEBI" id="CHEBI:29105"/>
        <note>catalytic</note>
    </ligand>
</feature>
<dbReference type="InterPro" id="IPR032837">
    <property type="entry name" value="G1PDH"/>
</dbReference>
<feature type="binding site" evidence="11">
    <location>
        <position position="249"/>
    </location>
    <ligand>
        <name>Zn(2+)</name>
        <dbReference type="ChEBI" id="CHEBI:29105"/>
        <note>catalytic</note>
    </ligand>
</feature>
<keyword evidence="6 11" id="KW-0560">Oxidoreductase</keyword>
<dbReference type="PATRIC" id="fig|1273541.4.peg.492"/>
<dbReference type="Pfam" id="PF13685">
    <property type="entry name" value="Fe-ADH_2"/>
    <property type="match status" value="1"/>
</dbReference>
<dbReference type="PIRSF" id="PIRSF000112">
    <property type="entry name" value="Glycerol_dehydrogenase"/>
    <property type="match status" value="1"/>
</dbReference>
<comment type="catalytic activity">
    <reaction evidence="11">
        <text>sn-glycerol 1-phosphate + NADP(+) = dihydroxyacetone phosphate + NADPH + H(+)</text>
        <dbReference type="Rhea" id="RHEA:21416"/>
        <dbReference type="ChEBI" id="CHEBI:15378"/>
        <dbReference type="ChEBI" id="CHEBI:57642"/>
        <dbReference type="ChEBI" id="CHEBI:57685"/>
        <dbReference type="ChEBI" id="CHEBI:57783"/>
        <dbReference type="ChEBI" id="CHEBI:58349"/>
        <dbReference type="EC" id="1.1.1.261"/>
    </reaction>
</comment>
<feature type="binding site" evidence="12">
    <location>
        <position position="249"/>
    </location>
    <ligand>
        <name>glycerol</name>
        <dbReference type="ChEBI" id="CHEBI:17754"/>
    </ligand>
</feature>
<comment type="subunit">
    <text evidence="11">Homodimer.</text>
</comment>
<sequence length="349" mass="37941">MLHPIELPLKIVIGDNALNALPDLLTELGVKGKQTVVISGPNVWRKFGEQLRAVLEDVVEFEKLDAKEASTVYAEELSETVREYSPRLVIGFGGGKSIDLAKYVAYKLRLPMVSIPTSPSHDGIASPFTSLKGFDKPFSIRTVTPVAIVADIDIMSSAPIRLIRAGAGDLVAKLTAIRDWKLAHRLKGEYYGEYAAKLALLSAKHVIEYAAEIGRGAKEAIRVLVEGLVSSSVAMCIAGSTRPASGSEHLFSHALDVLAPGRALHGEQVALGTIMMMYLHGGNWKRVRKTLIRLGLPVKARDLGIEDELVIKALTIAHRLRPNRYTILGESGLTWEAAERLARITGVID</sequence>
<dbReference type="GO" id="GO:0006650">
    <property type="term" value="P:glycerophospholipid metabolic process"/>
    <property type="evidence" value="ECO:0007669"/>
    <property type="project" value="UniProtKB-UniRule"/>
</dbReference>
<dbReference type="InterPro" id="IPR016205">
    <property type="entry name" value="Glycerol_DH"/>
</dbReference>
<feature type="binding site" evidence="12">
    <location>
        <position position="169"/>
    </location>
    <ligand>
        <name>glycerol</name>
        <dbReference type="ChEBI" id="CHEBI:17754"/>
    </ligand>
</feature>
<comment type="catalytic activity">
    <reaction evidence="11">
        <text>sn-glycerol 1-phosphate + NAD(+) = dihydroxyacetone phosphate + NADH + H(+)</text>
        <dbReference type="Rhea" id="RHEA:21412"/>
        <dbReference type="ChEBI" id="CHEBI:15378"/>
        <dbReference type="ChEBI" id="CHEBI:57540"/>
        <dbReference type="ChEBI" id="CHEBI:57642"/>
        <dbReference type="ChEBI" id="CHEBI:57685"/>
        <dbReference type="ChEBI" id="CHEBI:57945"/>
        <dbReference type="EC" id="1.1.1.261"/>
    </reaction>
</comment>
<keyword evidence="10 11" id="KW-1208">Phospholipid metabolism</keyword>
<dbReference type="KEGG" id="pdl:Pyrde_0450"/>
<evidence type="ECO:0000256" key="7">
    <source>
        <dbReference type="ARBA" id="ARBA00023027"/>
    </source>
</evidence>
<comment type="cofactor">
    <cofactor evidence="11 12">
        <name>Zn(2+)</name>
        <dbReference type="ChEBI" id="CHEBI:29105"/>
    </cofactor>
    <text evidence="11 12">Binds 1 zinc ion per subunit.</text>
</comment>
<evidence type="ECO:0000313" key="16">
    <source>
        <dbReference type="EMBL" id="OWJ53968.1"/>
    </source>
</evidence>
<dbReference type="InterPro" id="IPR023002">
    <property type="entry name" value="G1P_dehydrogenase_arc"/>
</dbReference>
<evidence type="ECO:0000256" key="9">
    <source>
        <dbReference type="ARBA" id="ARBA00023209"/>
    </source>
</evidence>
<dbReference type="Gene3D" id="3.40.50.1970">
    <property type="match status" value="1"/>
</dbReference>
<feature type="binding site" evidence="11">
    <location>
        <position position="253"/>
    </location>
    <ligand>
        <name>substrate</name>
    </ligand>
</feature>
<dbReference type="STRING" id="1273541.Pyrde_0450"/>
<evidence type="ECO:0000313" key="15">
    <source>
        <dbReference type="EMBL" id="ALL00500.1"/>
    </source>
</evidence>
<dbReference type="EMBL" id="CP013011">
    <property type="protein sequence ID" value="ALL00500.1"/>
    <property type="molecule type" value="Genomic_DNA"/>
</dbReference>
<dbReference type="OrthoDB" id="8656at2157"/>
<evidence type="ECO:0000256" key="1">
    <source>
        <dbReference type="ARBA" id="ARBA00022490"/>
    </source>
</evidence>
<dbReference type="GO" id="GO:0005737">
    <property type="term" value="C:cytoplasm"/>
    <property type="evidence" value="ECO:0007669"/>
    <property type="project" value="UniProtKB-SubCell"/>
</dbReference>
<keyword evidence="8 11" id="KW-0443">Lipid metabolism</keyword>
<dbReference type="HAMAP" id="MF_00497_A">
    <property type="entry name" value="G1P_dehydrogenase_A"/>
    <property type="match status" value="1"/>
</dbReference>
<evidence type="ECO:0000256" key="8">
    <source>
        <dbReference type="ARBA" id="ARBA00023098"/>
    </source>
</evidence>
<organism evidence="15 17">
    <name type="scientific">Pyrodictium delaneyi</name>
    <dbReference type="NCBI Taxonomy" id="1273541"/>
    <lineage>
        <taxon>Archaea</taxon>
        <taxon>Thermoproteota</taxon>
        <taxon>Thermoprotei</taxon>
        <taxon>Desulfurococcales</taxon>
        <taxon>Pyrodictiaceae</taxon>
        <taxon>Pyrodictium</taxon>
    </lineage>
</organism>
<keyword evidence="18" id="KW-1185">Reference proteome</keyword>
<dbReference type="RefSeq" id="WP_055407846.1">
    <property type="nucleotide sequence ID" value="NZ_CP013011.1"/>
</dbReference>
<comment type="pathway">
    <text evidence="11">Membrane lipid metabolism; glycerophospholipid metabolism.</text>
</comment>
<evidence type="ECO:0000256" key="11">
    <source>
        <dbReference type="HAMAP-Rule" id="MF_00497"/>
    </source>
</evidence>
<dbReference type="Gene3D" id="1.20.1090.10">
    <property type="entry name" value="Dehydroquinate synthase-like - alpha domain"/>
    <property type="match status" value="1"/>
</dbReference>
<dbReference type="GeneID" id="26098775"/>
<name>A0A0P0N0V6_9CREN</name>
<dbReference type="Proteomes" id="UP000058613">
    <property type="component" value="Chromosome"/>
</dbReference>
<evidence type="ECO:0000313" key="18">
    <source>
        <dbReference type="Proteomes" id="UP000196694"/>
    </source>
</evidence>
<evidence type="ECO:0000256" key="3">
    <source>
        <dbReference type="ARBA" id="ARBA00022723"/>
    </source>
</evidence>
<evidence type="ECO:0000256" key="5">
    <source>
        <dbReference type="ARBA" id="ARBA00022857"/>
    </source>
</evidence>
<evidence type="ECO:0000256" key="12">
    <source>
        <dbReference type="PIRSR" id="PIRSR000112-1"/>
    </source>
</evidence>
<keyword evidence="5 11" id="KW-0521">NADP</keyword>
<evidence type="ECO:0000313" key="17">
    <source>
        <dbReference type="Proteomes" id="UP000058613"/>
    </source>
</evidence>
<feature type="binding site" evidence="11">
    <location>
        <position position="169"/>
    </location>
    <ligand>
        <name>Zn(2+)</name>
        <dbReference type="ChEBI" id="CHEBI:29105"/>
        <note>catalytic</note>
    </ligand>
</feature>
<dbReference type="GO" id="GO:0050492">
    <property type="term" value="F:glycerol-1-phosphate dehydrogenase [NAD(P)+] activity"/>
    <property type="evidence" value="ECO:0007669"/>
    <property type="project" value="UniProtKB-UniRule"/>
</dbReference>
<feature type="binding site" evidence="11 14">
    <location>
        <begin position="117"/>
        <end position="120"/>
    </location>
    <ligand>
        <name>NAD(+)</name>
        <dbReference type="ChEBI" id="CHEBI:57540"/>
    </ligand>
</feature>
<feature type="binding site" evidence="11 14">
    <location>
        <position position="126"/>
    </location>
    <ligand>
        <name>NAD(+)</name>
        <dbReference type="ChEBI" id="CHEBI:57540"/>
    </ligand>
</feature>
<evidence type="ECO:0000256" key="2">
    <source>
        <dbReference type="ARBA" id="ARBA00022516"/>
    </source>
</evidence>
<keyword evidence="7 11" id="KW-0520">NAD</keyword>
<gene>
    <name evidence="11" type="primary">egsA</name>
    <name evidence="16" type="ORF">Pdsh_08790</name>
    <name evidence="15" type="ORF">Pyrde_0450</name>
</gene>
<dbReference type="AlphaFoldDB" id="A0A0P0N0V6"/>
<dbReference type="GO" id="GO:0008654">
    <property type="term" value="P:phospholipid biosynthetic process"/>
    <property type="evidence" value="ECO:0007669"/>
    <property type="project" value="UniProtKB-KW"/>
</dbReference>
<feature type="binding site" evidence="13">
    <location>
        <position position="122"/>
    </location>
    <ligand>
        <name>glycerol</name>
        <dbReference type="ChEBI" id="CHEBI:17754"/>
    </ligand>
</feature>
<feature type="binding site" evidence="11">
    <location>
        <position position="122"/>
    </location>
    <ligand>
        <name>substrate</name>
    </ligand>
</feature>
<dbReference type="PANTHER" id="PTHR43616">
    <property type="entry name" value="GLYCEROL DEHYDROGENASE"/>
    <property type="match status" value="1"/>
</dbReference>
<keyword evidence="1 11" id="KW-0963">Cytoplasm</keyword>
<reference evidence="16 18" key="2">
    <citation type="submission" date="2017-05" db="EMBL/GenBank/DDBJ databases">
        <title>The draft genome of the hyperthermophilic archaeon 'Pyrodictium delaneyi strain Hulk', an iron and nitrate reducer, reveals the capacity for sulfate reduction.</title>
        <authorList>
            <person name="Demey L.M."/>
            <person name="Miller C."/>
            <person name="Manzella M."/>
            <person name="Reguera G."/>
            <person name="Kashefi K."/>
        </authorList>
    </citation>
    <scope>NUCLEOTIDE SEQUENCE [LARGE SCALE GENOMIC DNA]</scope>
    <source>
        <strain evidence="16 18">Hulk</strain>
    </source>
</reference>
<comment type="function">
    <text evidence="11">Catalyzes the NAD(P)H-dependent reduction of dihydroxyacetonephosphate (DHAP or glycerone phosphate) to glycerol 1-phosphate (G1P). The G1P thus generated is used as the glycerophosphate backbone of phospholipids in the cellular membranes of Archaea.</text>
</comment>
<proteinExistence type="inferred from homology"/>
<keyword evidence="2 11" id="KW-0444">Lipid biosynthesis</keyword>
<evidence type="ECO:0000256" key="14">
    <source>
        <dbReference type="PIRSR" id="PIRSR000112-3"/>
    </source>
</evidence>
<dbReference type="Proteomes" id="UP000196694">
    <property type="component" value="Unassembled WGS sequence"/>
</dbReference>
<keyword evidence="9 11" id="KW-0594">Phospholipid biosynthesis</keyword>